<feature type="chain" id="PRO_5011616921" description="C1q domain-containing protein" evidence="1">
    <location>
        <begin position="19"/>
        <end position="419"/>
    </location>
</feature>
<organism evidence="2 3">
    <name type="scientific">Chryseobacterium taichungense</name>
    <dbReference type="NCBI Taxonomy" id="295069"/>
    <lineage>
        <taxon>Bacteria</taxon>
        <taxon>Pseudomonadati</taxon>
        <taxon>Bacteroidota</taxon>
        <taxon>Flavobacteriia</taxon>
        <taxon>Flavobacteriales</taxon>
        <taxon>Weeksellaceae</taxon>
        <taxon>Chryseobacterium group</taxon>
        <taxon>Chryseobacterium</taxon>
    </lineage>
</organism>
<feature type="signal peptide" evidence="1">
    <location>
        <begin position="1"/>
        <end position="18"/>
    </location>
</feature>
<reference evidence="3" key="1">
    <citation type="submission" date="2016-10" db="EMBL/GenBank/DDBJ databases">
        <authorList>
            <person name="Varghese N."/>
            <person name="Submissions S."/>
        </authorList>
    </citation>
    <scope>NUCLEOTIDE SEQUENCE [LARGE SCALE GENOMIC DNA]</scope>
    <source>
        <strain evidence="3">DSM 17453</strain>
    </source>
</reference>
<accession>A0A1H7ZHJ1</accession>
<dbReference type="OrthoDB" id="933310at2"/>
<proteinExistence type="predicted"/>
<dbReference type="Proteomes" id="UP000199450">
    <property type="component" value="Unassembled WGS sequence"/>
</dbReference>
<gene>
    <name evidence="2" type="ORF">SAMN05421856_104280</name>
</gene>
<keyword evidence="3" id="KW-1185">Reference proteome</keyword>
<keyword evidence="1" id="KW-0732">Signal</keyword>
<sequence>MKYLFVTAALLFSMIAFAQVGINNNSPKATLDITAKTSGTKPEGLIIPQLSGNNIHTATAAGIYGANQIGLIVYASAADTNPTGPTANITTAGYYYFDGNAWQKMAGASSGDTTNDAWINDTNNGLVKLGAKADGTARAAGSDFIAKDNGQVGIGTSSPDASAALDVTSTNKGFLPPRVALNSKTDTSTISSPTAGLLVYNTGTGTLKSSGMYYWDGSQWTSLKGDGGASSATDLNIGETRTAVITVPTSSFVTNSTISLYRTWMNGRAINNTQSVNYKLLSDAAGNTAGFVNFGPNGALRMDFSSGGYAGCCVAPKFVNTSSSPIFYSLNALSTYDANLSWGTGMWLAAGAVCKQIDGNDGFGYATNDGSEYVNANILIHNTTDGSVQFYIGTWSLMSANDGLGHNNTYGLFTITRYK</sequence>
<evidence type="ECO:0008006" key="4">
    <source>
        <dbReference type="Google" id="ProtNLM"/>
    </source>
</evidence>
<evidence type="ECO:0000313" key="2">
    <source>
        <dbReference type="EMBL" id="SEM57723.1"/>
    </source>
</evidence>
<protein>
    <recommendedName>
        <fullName evidence="4">C1q domain-containing protein</fullName>
    </recommendedName>
</protein>
<dbReference type="STRING" id="295069.SAMN05421856_104280"/>
<evidence type="ECO:0000256" key="1">
    <source>
        <dbReference type="SAM" id="SignalP"/>
    </source>
</evidence>
<name>A0A1H7ZHJ1_9FLAO</name>
<dbReference type="RefSeq" id="WP_143052681.1">
    <property type="nucleotide sequence ID" value="NZ_FOBV01000004.1"/>
</dbReference>
<evidence type="ECO:0000313" key="3">
    <source>
        <dbReference type="Proteomes" id="UP000199450"/>
    </source>
</evidence>
<dbReference type="EMBL" id="FOBV01000004">
    <property type="protein sequence ID" value="SEM57723.1"/>
    <property type="molecule type" value="Genomic_DNA"/>
</dbReference>
<dbReference type="AlphaFoldDB" id="A0A1H7ZHJ1"/>